<dbReference type="Ensembl" id="ENSCAFT00040007751.1">
    <property type="protein sequence ID" value="ENSCAFP00040006770.1"/>
    <property type="gene ID" value="ENSCAFG00040004065.1"/>
</dbReference>
<dbReference type="OrthoDB" id="671595at2759"/>
<reference evidence="6" key="1">
    <citation type="submission" date="2018-10" db="EMBL/GenBank/DDBJ databases">
        <title>De novo assembly of a Great Dane genome.</title>
        <authorList>
            <person name="Kidd J.M."/>
            <person name="Pendleton A.L."/>
            <person name="Shen F."/>
            <person name="Emery S."/>
        </authorList>
    </citation>
    <scope>NUCLEOTIDE SEQUENCE [LARGE SCALE GENOMIC DNA]</scope>
    <source>
        <strain evidence="6">Great Dane</strain>
    </source>
</reference>
<dbReference type="Proteomes" id="UP000694542">
    <property type="component" value="Chromosome 8"/>
</dbReference>
<dbReference type="GO" id="GO:0097181">
    <property type="term" value="C:protein C inhibitor-coagulation factor V complex"/>
    <property type="evidence" value="ECO:0007669"/>
    <property type="project" value="Ensembl"/>
</dbReference>
<reference evidence="5" key="3">
    <citation type="submission" date="2025-05" db="UniProtKB">
        <authorList>
            <consortium name="Ensembl"/>
        </authorList>
    </citation>
    <scope>IDENTIFICATION</scope>
</reference>
<evidence type="ECO:0000313" key="5">
    <source>
        <dbReference type="Ensembl" id="ENSCAFP00030016320.1"/>
    </source>
</evidence>
<proteinExistence type="inferred from homology"/>
<evidence type="ECO:0000256" key="3">
    <source>
        <dbReference type="SAM" id="MobiDB-lite"/>
    </source>
</evidence>
<organism evidence="5 7">
    <name type="scientific">Canis lupus familiaris</name>
    <name type="common">Dog</name>
    <name type="synonym">Canis familiaris</name>
    <dbReference type="NCBI Taxonomy" id="9615"/>
    <lineage>
        <taxon>Eukaryota</taxon>
        <taxon>Metazoa</taxon>
        <taxon>Chordata</taxon>
        <taxon>Craniata</taxon>
        <taxon>Vertebrata</taxon>
        <taxon>Euteleostomi</taxon>
        <taxon>Mammalia</taxon>
        <taxon>Eutheria</taxon>
        <taxon>Laurasiatheria</taxon>
        <taxon>Carnivora</taxon>
        <taxon>Caniformia</taxon>
        <taxon>Canidae</taxon>
        <taxon>Canis</taxon>
    </lineage>
</organism>
<dbReference type="GO" id="GO:0036029">
    <property type="term" value="C:protein C inhibitor-KLK3 complex"/>
    <property type="evidence" value="ECO:0007669"/>
    <property type="project" value="Ensembl"/>
</dbReference>
<dbReference type="GO" id="GO:0009897">
    <property type="term" value="C:external side of plasma membrane"/>
    <property type="evidence" value="ECO:0007669"/>
    <property type="project" value="Ensembl"/>
</dbReference>
<dbReference type="FunFam" id="2.30.39.10:FF:000002">
    <property type="entry name" value="Serpin family D member 1"/>
    <property type="match status" value="1"/>
</dbReference>
<comment type="similarity">
    <text evidence="1 2">Belongs to the serpin family.</text>
</comment>
<evidence type="ECO:0000313" key="7">
    <source>
        <dbReference type="Proteomes" id="UP000694429"/>
    </source>
</evidence>
<dbReference type="Pfam" id="PF00079">
    <property type="entry name" value="Serpin"/>
    <property type="match status" value="1"/>
</dbReference>
<sequence>MPAAGGLPGDPVLWRPTGVCVRLVSGWPQVRAQVAVPAAYPLARSPPGQDGAGPRGRGRSQGSAQVSDKCSFQQLLVFAEREGLGPPLCARLTVRQKRGAATMQLCLLLCLMLFSSPGTSLHRHRPRETKKRVKEPPVASTVAPASRDFAFDLYRALATAAPDQNIFFSPLSISTTLAMLSLGAGSSTKVQILEGLGLHPQEGLEEALHRRIHQLLWDFAQPREDIQLSLGNALFISPTVRLQDTFLQAVKMLYLADTFPTNFGDPAGAQKQINDYVAKQTKGKIVDLAKDLDSTEAMVMVNYIFFKAKWETGFNHKSTRKQDFHVTSEMVVQVPMMKQEDHYYYYVDRNLSCRVVGVPYRGNATALFVLPGEGQMGQLENGMSEKTLKKWLKMFTKRQLELYLPKFSIEGSYQLDKVLPTLGIKDVFTSHADLTGMTNDTNIQVSEMVHKAMVEVDESGTQAAAATEAIFMFKSAPMRPHKIMFNRPFMMLIVENATNILFLGKVTHP</sequence>
<dbReference type="GO" id="GO:0031091">
    <property type="term" value="C:platelet alpha granule"/>
    <property type="evidence" value="ECO:0007669"/>
    <property type="project" value="Ensembl"/>
</dbReference>
<dbReference type="InterPro" id="IPR023795">
    <property type="entry name" value="Serpin_CS"/>
</dbReference>
<dbReference type="InterPro" id="IPR042178">
    <property type="entry name" value="Serpin_sf_1"/>
</dbReference>
<dbReference type="GO" id="GO:0002020">
    <property type="term" value="F:protease binding"/>
    <property type="evidence" value="ECO:0007669"/>
    <property type="project" value="Ensembl"/>
</dbReference>
<dbReference type="Ensembl" id="ENSCAFT00030018702.1">
    <property type="protein sequence ID" value="ENSCAFP00030016320.1"/>
    <property type="gene ID" value="ENSCAFG00030010103.1"/>
</dbReference>
<evidence type="ECO:0000259" key="4">
    <source>
        <dbReference type="SMART" id="SM00093"/>
    </source>
</evidence>
<dbReference type="GO" id="GO:0036028">
    <property type="term" value="C:protein C inhibitor-thrombin complex"/>
    <property type="evidence" value="ECO:0007669"/>
    <property type="project" value="Ensembl"/>
</dbReference>
<dbReference type="GO" id="GO:0036024">
    <property type="term" value="C:protein C inhibitor-TMPRSS7 complex"/>
    <property type="evidence" value="ECO:0007669"/>
    <property type="project" value="Ensembl"/>
</dbReference>
<dbReference type="PANTHER" id="PTHR11461:SF274">
    <property type="entry name" value="PLASMA SERINE PROTEASE INHIBITOR"/>
    <property type="match status" value="1"/>
</dbReference>
<dbReference type="SMART" id="SM00093">
    <property type="entry name" value="SERPIN"/>
    <property type="match status" value="1"/>
</dbReference>
<dbReference type="InterPro" id="IPR042185">
    <property type="entry name" value="Serpin_sf_2"/>
</dbReference>
<dbReference type="GO" id="GO:0070684">
    <property type="term" value="P:seminal clot liquefaction"/>
    <property type="evidence" value="ECO:0007669"/>
    <property type="project" value="Ensembl"/>
</dbReference>
<dbReference type="GO" id="GO:0070062">
    <property type="term" value="C:extracellular exosome"/>
    <property type="evidence" value="ECO:0007669"/>
    <property type="project" value="Ensembl"/>
</dbReference>
<dbReference type="GO" id="GO:0036026">
    <property type="term" value="C:protein C inhibitor-PLAT complex"/>
    <property type="evidence" value="ECO:0007669"/>
    <property type="project" value="Ensembl"/>
</dbReference>
<dbReference type="GO" id="GO:0036030">
    <property type="term" value="C:protein C inhibitor-plasma kallikrein complex"/>
    <property type="evidence" value="ECO:0007669"/>
    <property type="project" value="Ensembl"/>
</dbReference>
<dbReference type="GO" id="GO:0097182">
    <property type="term" value="C:protein C inhibitor-coagulation factor Xa complex"/>
    <property type="evidence" value="ECO:0007669"/>
    <property type="project" value="Ensembl"/>
</dbReference>
<reference evidence="5" key="2">
    <citation type="submission" date="2019-03" db="EMBL/GenBank/DDBJ databases">
        <authorList>
            <person name="Warren W.C."/>
            <person name="Johnson G.S."/>
        </authorList>
    </citation>
    <scope>NUCLEOTIDE SEQUENCE [LARGE SCALE GENOMIC DNA]</scope>
    <source>
        <strain evidence="5">Basenji</strain>
    </source>
</reference>
<dbReference type="PROSITE" id="PS00284">
    <property type="entry name" value="SERPIN"/>
    <property type="match status" value="1"/>
</dbReference>
<evidence type="ECO:0000256" key="1">
    <source>
        <dbReference type="ARBA" id="ARBA00009500"/>
    </source>
</evidence>
<dbReference type="GO" id="GO:0002080">
    <property type="term" value="C:acrosomal membrane"/>
    <property type="evidence" value="ECO:0007669"/>
    <property type="project" value="Ensembl"/>
</dbReference>
<dbReference type="InterPro" id="IPR036186">
    <property type="entry name" value="Serpin_sf"/>
</dbReference>
<dbReference type="GO" id="GO:0036027">
    <property type="term" value="C:protein C inhibitor-PLAU complex"/>
    <property type="evidence" value="ECO:0007669"/>
    <property type="project" value="Ensembl"/>
</dbReference>
<dbReference type="GO" id="GO:0032190">
    <property type="term" value="F:acrosin binding"/>
    <property type="evidence" value="ECO:0007669"/>
    <property type="project" value="Ensembl"/>
</dbReference>
<feature type="domain" description="Serpin" evidence="4">
    <location>
        <begin position="151"/>
        <end position="509"/>
    </location>
</feature>
<dbReference type="GO" id="GO:0097183">
    <property type="term" value="C:protein C inhibitor-coagulation factor XI complex"/>
    <property type="evidence" value="ECO:0007669"/>
    <property type="project" value="Ensembl"/>
</dbReference>
<accession>A0A8C0N618</accession>
<evidence type="ECO:0000256" key="2">
    <source>
        <dbReference type="RuleBase" id="RU000411"/>
    </source>
</evidence>
<dbReference type="Gene3D" id="2.30.39.10">
    <property type="entry name" value="Alpha-1-antitrypsin, domain 1"/>
    <property type="match status" value="1"/>
</dbReference>
<feature type="region of interest" description="Disordered" evidence="3">
    <location>
        <begin position="41"/>
        <end position="65"/>
    </location>
</feature>
<dbReference type="GO" id="GO:0001972">
    <property type="term" value="F:retinoic acid binding"/>
    <property type="evidence" value="ECO:0007669"/>
    <property type="project" value="Ensembl"/>
</dbReference>
<protein>
    <submittedName>
        <fullName evidence="5">Serpin family A member 5</fullName>
    </submittedName>
</protein>
<dbReference type="GO" id="GO:0031210">
    <property type="term" value="F:phosphatidylcholine binding"/>
    <property type="evidence" value="ECO:0007669"/>
    <property type="project" value="Ensembl"/>
</dbReference>
<dbReference type="Gene3D" id="3.30.497.10">
    <property type="entry name" value="Antithrombin, subunit I, domain 2"/>
    <property type="match status" value="1"/>
</dbReference>
<dbReference type="FunFam" id="3.30.497.10:FF:000001">
    <property type="entry name" value="Serine protease inhibitor"/>
    <property type="match status" value="1"/>
</dbReference>
<dbReference type="GO" id="GO:0036025">
    <property type="term" value="C:protein C inhibitor-TMPRSS11E complex"/>
    <property type="evidence" value="ECO:0007669"/>
    <property type="project" value="Ensembl"/>
</dbReference>
<dbReference type="InterPro" id="IPR023796">
    <property type="entry name" value="Serpin_dom"/>
</dbReference>
<dbReference type="PANTHER" id="PTHR11461">
    <property type="entry name" value="SERINE PROTEASE INHIBITOR, SERPIN"/>
    <property type="match status" value="1"/>
</dbReference>
<dbReference type="InterPro" id="IPR000215">
    <property type="entry name" value="Serpin_fam"/>
</dbReference>
<dbReference type="AlphaFoldDB" id="A0A8C0N618"/>
<dbReference type="GO" id="GO:0031094">
    <property type="term" value="C:platelet dense tubular network"/>
    <property type="evidence" value="ECO:0007669"/>
    <property type="project" value="Ensembl"/>
</dbReference>
<evidence type="ECO:0000313" key="6">
    <source>
        <dbReference type="Ensembl" id="ENSCAFP00040006770.1"/>
    </source>
</evidence>
<dbReference type="Proteomes" id="UP000694429">
    <property type="component" value="Chromosome 8"/>
</dbReference>
<dbReference type="GO" id="GO:0004867">
    <property type="term" value="F:serine-type endopeptidase inhibitor activity"/>
    <property type="evidence" value="ECO:0007669"/>
    <property type="project" value="Ensembl"/>
</dbReference>
<name>A0A8C0N618_CANLF</name>
<dbReference type="SUPFAM" id="SSF56574">
    <property type="entry name" value="Serpins"/>
    <property type="match status" value="1"/>
</dbReference>